<sequence length="726" mass="82686">MNMLNEISIPAIFLLRDTIIVDTNEQATTLTGFAQEVLQQKDFIQLFPNTFHEKLKAQLASFTQPLTQVVRFETQMLRQNQELAWVAISFCPILHESQLTILVLAICLESMGQHNRETERLMSALADSTQQLMLTNQRLEMEIKEREQTEEMFRSVVESAYSGIMIVNQQGIITFVNSQIEKMFGYSRQELIGKPQEILMPERFRHRHVHYHSHFLQRQQARHLGAVRDLSGVRRSGEEFPIEIGLTPLKIRGESMVLGVLLDMTERCAIEQQIRSLNAELEQRVKERTTELEKKNRELTEQIEGRLLAETNLKAERTLLTKRVMERTKELSTANAKLAYALRAKDEFLAAMSHELRTPLNAILGMSEGLQEQVYGELNTKQLKSLHTIEESGRHLLSLINDILDLAKIEAGKLKLEMNTLSIEQVCQSSVRMIKQAALKKRIKVSLQFTDTNLLMFGDERRIKQILVNLLSNAVKFTPEDGTIGLDVHTNIEKRTIQIVVWDTGIGIATEDYPLLFQPFAQLDSSLSRKFSGTGLGLSLVKRFVEMHGGKIEIESQVGIGSRFTVSFPWRLLVETPATDFLPDSLNKNRVREYGQREKAPLVLIAEDNEENLDTMARYLSARGYRLLTARNGLEALEQTKNQHPDVILMDIQMPVMDGLEATRQIKAEQTTKMIPIIAITALAMPGDREWCLQAGVDEYLSKPVSCRQLLMTIETLIHPNTSPNT</sequence>
<dbReference type="InterPro" id="IPR013767">
    <property type="entry name" value="PAS_fold"/>
</dbReference>
<keyword evidence="5" id="KW-0418">Kinase</keyword>
<evidence type="ECO:0000256" key="6">
    <source>
        <dbReference type="ARBA" id="ARBA00023012"/>
    </source>
</evidence>
<reference evidence="11 12" key="1">
    <citation type="submission" date="2011-11" db="EMBL/GenBank/DDBJ databases">
        <title>Improved High-Quality Draft sequence of Beggiatoa alba B18lD.</title>
        <authorList>
            <consortium name="US DOE Joint Genome Institute"/>
            <person name="Lucas S."/>
            <person name="Han J."/>
            <person name="Lapidus A."/>
            <person name="Cheng J.-F."/>
            <person name="Goodwin L."/>
            <person name="Pitluck S."/>
            <person name="Peters L."/>
            <person name="Mikhailova N."/>
            <person name="Held B."/>
            <person name="Detter J.C."/>
            <person name="Han C."/>
            <person name="Tapia R."/>
            <person name="Land M."/>
            <person name="Hauser L."/>
            <person name="Kyrpides N."/>
            <person name="Ivanova N."/>
            <person name="Pagani I."/>
            <person name="Samuel K."/>
            <person name="Teske A."/>
            <person name="Mueller J."/>
            <person name="Woyke T."/>
        </authorList>
    </citation>
    <scope>NUCLEOTIDE SEQUENCE [LARGE SCALE GENOMIC DNA]</scope>
    <source>
        <strain evidence="11 12">B18LD</strain>
    </source>
</reference>
<dbReference type="PROSITE" id="PS50110">
    <property type="entry name" value="RESPONSE_REGULATORY"/>
    <property type="match status" value="1"/>
</dbReference>
<dbReference type="SUPFAM" id="SSF55785">
    <property type="entry name" value="PYP-like sensor domain (PAS domain)"/>
    <property type="match status" value="2"/>
</dbReference>
<dbReference type="SMART" id="SM00387">
    <property type="entry name" value="HATPase_c"/>
    <property type="match status" value="1"/>
</dbReference>
<evidence type="ECO:0000256" key="3">
    <source>
        <dbReference type="ARBA" id="ARBA00022553"/>
    </source>
</evidence>
<dbReference type="SMART" id="SM00448">
    <property type="entry name" value="REC"/>
    <property type="match status" value="1"/>
</dbReference>
<keyword evidence="3 7" id="KW-0597">Phosphoprotein</keyword>
<dbReference type="SUPFAM" id="SSF55874">
    <property type="entry name" value="ATPase domain of HSP90 chaperone/DNA topoisomerase II/histidine kinase"/>
    <property type="match status" value="1"/>
</dbReference>
<dbReference type="InterPro" id="IPR035965">
    <property type="entry name" value="PAS-like_dom_sf"/>
</dbReference>
<evidence type="ECO:0000259" key="10">
    <source>
        <dbReference type="PROSITE" id="PS50112"/>
    </source>
</evidence>
<evidence type="ECO:0000256" key="2">
    <source>
        <dbReference type="ARBA" id="ARBA00012438"/>
    </source>
</evidence>
<protein>
    <recommendedName>
        <fullName evidence="2">histidine kinase</fullName>
        <ecNumber evidence="2">2.7.13.3</ecNumber>
    </recommendedName>
</protein>
<evidence type="ECO:0000256" key="1">
    <source>
        <dbReference type="ARBA" id="ARBA00000085"/>
    </source>
</evidence>
<dbReference type="NCBIfam" id="TIGR00229">
    <property type="entry name" value="sensory_box"/>
    <property type="match status" value="2"/>
</dbReference>
<keyword evidence="12" id="KW-1185">Reference proteome</keyword>
<dbReference type="CDD" id="cd00082">
    <property type="entry name" value="HisKA"/>
    <property type="match status" value="1"/>
</dbReference>
<dbReference type="Pfam" id="PF00989">
    <property type="entry name" value="PAS"/>
    <property type="match status" value="2"/>
</dbReference>
<dbReference type="InterPro" id="IPR036097">
    <property type="entry name" value="HisK_dim/P_sf"/>
</dbReference>
<dbReference type="InterPro" id="IPR005467">
    <property type="entry name" value="His_kinase_dom"/>
</dbReference>
<dbReference type="Pfam" id="PF00512">
    <property type="entry name" value="HisKA"/>
    <property type="match status" value="1"/>
</dbReference>
<dbReference type="InterPro" id="IPR000014">
    <property type="entry name" value="PAS"/>
</dbReference>
<dbReference type="Gene3D" id="1.10.287.130">
    <property type="match status" value="1"/>
</dbReference>
<dbReference type="Pfam" id="PF02518">
    <property type="entry name" value="HATPase_c"/>
    <property type="match status" value="1"/>
</dbReference>
<dbReference type="InterPro" id="IPR011006">
    <property type="entry name" value="CheY-like_superfamily"/>
</dbReference>
<dbReference type="eggNOG" id="COG2205">
    <property type="taxonomic scope" value="Bacteria"/>
</dbReference>
<dbReference type="CDD" id="cd16922">
    <property type="entry name" value="HATPase_EvgS-ArcB-TorS-like"/>
    <property type="match status" value="1"/>
</dbReference>
<dbReference type="GO" id="GO:0005886">
    <property type="term" value="C:plasma membrane"/>
    <property type="evidence" value="ECO:0007669"/>
    <property type="project" value="TreeGrafter"/>
</dbReference>
<feature type="domain" description="PAS" evidence="10">
    <location>
        <begin position="149"/>
        <end position="202"/>
    </location>
</feature>
<dbReference type="CDD" id="cd00130">
    <property type="entry name" value="PAS"/>
    <property type="match status" value="1"/>
</dbReference>
<dbReference type="GO" id="GO:0009927">
    <property type="term" value="F:histidine phosphotransfer kinase activity"/>
    <property type="evidence" value="ECO:0007669"/>
    <property type="project" value="TreeGrafter"/>
</dbReference>
<dbReference type="PROSITE" id="PS50109">
    <property type="entry name" value="HIS_KIN"/>
    <property type="match status" value="1"/>
</dbReference>
<dbReference type="STRING" id="395493.BegalDRAFT_2290"/>
<evidence type="ECO:0000313" key="12">
    <source>
        <dbReference type="Proteomes" id="UP000005744"/>
    </source>
</evidence>
<keyword evidence="4" id="KW-0808">Transferase</keyword>
<feature type="modified residue" description="4-aspartylphosphate" evidence="7">
    <location>
        <position position="651"/>
    </location>
</feature>
<dbReference type="Gene3D" id="3.40.50.2300">
    <property type="match status" value="1"/>
</dbReference>
<accession>I3CHQ1</accession>
<dbReference type="GO" id="GO:0000155">
    <property type="term" value="F:phosphorelay sensor kinase activity"/>
    <property type="evidence" value="ECO:0007669"/>
    <property type="project" value="InterPro"/>
</dbReference>
<dbReference type="EMBL" id="JH600070">
    <property type="protein sequence ID" value="EIJ43144.1"/>
    <property type="molecule type" value="Genomic_DNA"/>
</dbReference>
<dbReference type="PANTHER" id="PTHR43047">
    <property type="entry name" value="TWO-COMPONENT HISTIDINE PROTEIN KINASE"/>
    <property type="match status" value="1"/>
</dbReference>
<dbReference type="FunFam" id="3.30.565.10:FF:000010">
    <property type="entry name" value="Sensor histidine kinase RcsC"/>
    <property type="match status" value="1"/>
</dbReference>
<proteinExistence type="predicted"/>
<dbReference type="GO" id="GO:0006355">
    <property type="term" value="P:regulation of DNA-templated transcription"/>
    <property type="evidence" value="ECO:0007669"/>
    <property type="project" value="InterPro"/>
</dbReference>
<dbReference type="InterPro" id="IPR003594">
    <property type="entry name" value="HATPase_dom"/>
</dbReference>
<name>I3CHQ1_9GAMM</name>
<dbReference type="Gene3D" id="3.30.450.20">
    <property type="entry name" value="PAS domain"/>
    <property type="match status" value="2"/>
</dbReference>
<dbReference type="RefSeq" id="WP_002690088.1">
    <property type="nucleotide sequence ID" value="NZ_JH600070.1"/>
</dbReference>
<evidence type="ECO:0000259" key="9">
    <source>
        <dbReference type="PROSITE" id="PS50110"/>
    </source>
</evidence>
<dbReference type="InterPro" id="IPR003661">
    <property type="entry name" value="HisK_dim/P_dom"/>
</dbReference>
<gene>
    <name evidence="11" type="ORF">BegalDRAFT_2290</name>
</gene>
<dbReference type="InterPro" id="IPR004358">
    <property type="entry name" value="Sig_transdc_His_kin-like_C"/>
</dbReference>
<evidence type="ECO:0000256" key="5">
    <source>
        <dbReference type="ARBA" id="ARBA00022777"/>
    </source>
</evidence>
<feature type="domain" description="Response regulatory" evidence="9">
    <location>
        <begin position="602"/>
        <end position="718"/>
    </location>
</feature>
<organism evidence="11 12">
    <name type="scientific">Beggiatoa alba B18LD</name>
    <dbReference type="NCBI Taxonomy" id="395493"/>
    <lineage>
        <taxon>Bacteria</taxon>
        <taxon>Pseudomonadati</taxon>
        <taxon>Pseudomonadota</taxon>
        <taxon>Gammaproteobacteria</taxon>
        <taxon>Thiotrichales</taxon>
        <taxon>Thiotrichaceae</taxon>
        <taxon>Beggiatoa</taxon>
    </lineage>
</organism>
<dbReference type="OrthoDB" id="9792854at2"/>
<dbReference type="Proteomes" id="UP000005744">
    <property type="component" value="Unassembled WGS sequence"/>
</dbReference>
<dbReference type="InterPro" id="IPR001789">
    <property type="entry name" value="Sig_transdc_resp-reg_receiver"/>
</dbReference>
<evidence type="ECO:0000256" key="4">
    <source>
        <dbReference type="ARBA" id="ARBA00022679"/>
    </source>
</evidence>
<dbReference type="SUPFAM" id="SSF47384">
    <property type="entry name" value="Homodimeric domain of signal transducing histidine kinase"/>
    <property type="match status" value="1"/>
</dbReference>
<dbReference type="PRINTS" id="PR00344">
    <property type="entry name" value="BCTRLSENSOR"/>
</dbReference>
<dbReference type="SMART" id="SM00091">
    <property type="entry name" value="PAS"/>
    <property type="match status" value="2"/>
</dbReference>
<dbReference type="FunFam" id="1.10.287.130:FF:000145">
    <property type="entry name" value="Sensory transduction histidine kinase"/>
    <property type="match status" value="1"/>
</dbReference>
<dbReference type="EC" id="2.7.13.3" evidence="2"/>
<dbReference type="Pfam" id="PF00072">
    <property type="entry name" value="Response_reg"/>
    <property type="match status" value="1"/>
</dbReference>
<dbReference type="InterPro" id="IPR036890">
    <property type="entry name" value="HATPase_C_sf"/>
</dbReference>
<dbReference type="SMART" id="SM00388">
    <property type="entry name" value="HisKA"/>
    <property type="match status" value="1"/>
</dbReference>
<dbReference type="PANTHER" id="PTHR43047:SF63">
    <property type="entry name" value="HISTIDINE KINASE"/>
    <property type="match status" value="1"/>
</dbReference>
<evidence type="ECO:0000259" key="8">
    <source>
        <dbReference type="PROSITE" id="PS50109"/>
    </source>
</evidence>
<keyword evidence="6" id="KW-0902">Two-component regulatory system</keyword>
<evidence type="ECO:0000256" key="7">
    <source>
        <dbReference type="PROSITE-ProRule" id="PRU00169"/>
    </source>
</evidence>
<dbReference type="HOGENOM" id="CLU_000445_114_15_6"/>
<dbReference type="PROSITE" id="PS50112">
    <property type="entry name" value="PAS"/>
    <property type="match status" value="1"/>
</dbReference>
<comment type="catalytic activity">
    <reaction evidence="1">
        <text>ATP + protein L-histidine = ADP + protein N-phospho-L-histidine.</text>
        <dbReference type="EC" id="2.7.13.3"/>
    </reaction>
</comment>
<evidence type="ECO:0000313" key="11">
    <source>
        <dbReference type="EMBL" id="EIJ43144.1"/>
    </source>
</evidence>
<dbReference type="AlphaFoldDB" id="I3CHQ1"/>
<dbReference type="SUPFAM" id="SSF52172">
    <property type="entry name" value="CheY-like"/>
    <property type="match status" value="1"/>
</dbReference>
<feature type="domain" description="Histidine kinase" evidence="8">
    <location>
        <begin position="351"/>
        <end position="572"/>
    </location>
</feature>
<dbReference type="Gene3D" id="3.30.565.10">
    <property type="entry name" value="Histidine kinase-like ATPase, C-terminal domain"/>
    <property type="match status" value="1"/>
</dbReference>